<evidence type="ECO:0000313" key="18">
    <source>
        <dbReference type="Proteomes" id="UP000603141"/>
    </source>
</evidence>
<dbReference type="GO" id="GO:0005829">
    <property type="term" value="C:cytosol"/>
    <property type="evidence" value="ECO:0007669"/>
    <property type="project" value="TreeGrafter"/>
</dbReference>
<dbReference type="EC" id="2.4.2.8" evidence="5 15"/>
<keyword evidence="18" id="KW-1185">Reference proteome</keyword>
<keyword evidence="10 15" id="KW-0660">Purine salvage</keyword>
<evidence type="ECO:0000256" key="15">
    <source>
        <dbReference type="RuleBase" id="RU364099"/>
    </source>
</evidence>
<dbReference type="NCBIfam" id="TIGR01203">
    <property type="entry name" value="HGPRTase"/>
    <property type="match status" value="1"/>
</dbReference>
<evidence type="ECO:0000256" key="14">
    <source>
        <dbReference type="ARBA" id="ARBA00049402"/>
    </source>
</evidence>
<evidence type="ECO:0000256" key="3">
    <source>
        <dbReference type="ARBA" id="ARBA00004669"/>
    </source>
</evidence>
<reference evidence="17" key="1">
    <citation type="submission" date="2021-01" db="EMBL/GenBank/DDBJ databases">
        <title>Modified the classification status of verrucomicrobia.</title>
        <authorList>
            <person name="Feng X."/>
        </authorList>
    </citation>
    <scope>NUCLEOTIDE SEQUENCE</scope>
    <source>
        <strain evidence="17">KCTC 22041</strain>
    </source>
</reference>
<evidence type="ECO:0000256" key="4">
    <source>
        <dbReference type="ARBA" id="ARBA00008391"/>
    </source>
</evidence>
<keyword evidence="8 15" id="KW-0808">Transferase</keyword>
<evidence type="ECO:0000259" key="16">
    <source>
        <dbReference type="Pfam" id="PF00156"/>
    </source>
</evidence>
<comment type="catalytic activity">
    <reaction evidence="14">
        <text>IMP + diphosphate = hypoxanthine + 5-phospho-alpha-D-ribose 1-diphosphate</text>
        <dbReference type="Rhea" id="RHEA:17973"/>
        <dbReference type="ChEBI" id="CHEBI:17368"/>
        <dbReference type="ChEBI" id="CHEBI:33019"/>
        <dbReference type="ChEBI" id="CHEBI:58017"/>
        <dbReference type="ChEBI" id="CHEBI:58053"/>
        <dbReference type="EC" id="2.4.2.8"/>
    </reaction>
    <physiologicalReaction direction="right-to-left" evidence="14">
        <dbReference type="Rhea" id="RHEA:17975"/>
    </physiologicalReaction>
</comment>
<comment type="caution">
    <text evidence="17">The sequence shown here is derived from an EMBL/GenBank/DDBJ whole genome shotgun (WGS) entry which is preliminary data.</text>
</comment>
<comment type="catalytic activity">
    <reaction evidence="13">
        <text>GMP + diphosphate = guanine + 5-phospho-alpha-D-ribose 1-diphosphate</text>
        <dbReference type="Rhea" id="RHEA:25424"/>
        <dbReference type="ChEBI" id="CHEBI:16235"/>
        <dbReference type="ChEBI" id="CHEBI:33019"/>
        <dbReference type="ChEBI" id="CHEBI:58017"/>
        <dbReference type="ChEBI" id="CHEBI:58115"/>
        <dbReference type="EC" id="2.4.2.8"/>
    </reaction>
    <physiologicalReaction direction="right-to-left" evidence="13">
        <dbReference type="Rhea" id="RHEA:25426"/>
    </physiologicalReaction>
</comment>
<evidence type="ECO:0000313" key="17">
    <source>
        <dbReference type="EMBL" id="MBK1882051.1"/>
    </source>
</evidence>
<dbReference type="CDD" id="cd06223">
    <property type="entry name" value="PRTases_typeI"/>
    <property type="match status" value="1"/>
</dbReference>
<evidence type="ECO:0000256" key="8">
    <source>
        <dbReference type="ARBA" id="ARBA00022679"/>
    </source>
</evidence>
<dbReference type="GO" id="GO:0000166">
    <property type="term" value="F:nucleotide binding"/>
    <property type="evidence" value="ECO:0007669"/>
    <property type="project" value="UniProtKB-KW"/>
</dbReference>
<sequence>MRNDIERVLIDEAVIERRLDSMAVEIERDFPDGTLVVIILLKGALVFAADLLRRVPRPLEIECLNVSSYEGLESSGQVNFLDRHFPDVKDRHVLLLDDILDTGRTLHAVSERLYQEGAAVVHTGVLLAKDKHRAEEVEADYVGFEIGDEFVVGYGLDYKGRYRNLPYVGVLKLEAAN</sequence>
<keyword evidence="6 15" id="KW-0963">Cytoplasm</keyword>
<evidence type="ECO:0000256" key="5">
    <source>
        <dbReference type="ARBA" id="ARBA00011895"/>
    </source>
</evidence>
<dbReference type="GO" id="GO:0006178">
    <property type="term" value="P:guanine salvage"/>
    <property type="evidence" value="ECO:0007669"/>
    <property type="project" value="TreeGrafter"/>
</dbReference>
<dbReference type="PANTHER" id="PTHR43340:SF1">
    <property type="entry name" value="HYPOXANTHINE PHOSPHORIBOSYLTRANSFERASE"/>
    <property type="match status" value="1"/>
</dbReference>
<comment type="cofactor">
    <cofactor evidence="1 15">
        <name>Mg(2+)</name>
        <dbReference type="ChEBI" id="CHEBI:18420"/>
    </cofactor>
</comment>
<dbReference type="GO" id="GO:0032264">
    <property type="term" value="P:IMP salvage"/>
    <property type="evidence" value="ECO:0007669"/>
    <property type="project" value="TreeGrafter"/>
</dbReference>
<evidence type="ECO:0000256" key="12">
    <source>
        <dbReference type="ARBA" id="ARBA00022842"/>
    </source>
</evidence>
<keyword evidence="11 15" id="KW-0547">Nucleotide-binding</keyword>
<dbReference type="InterPro" id="IPR029057">
    <property type="entry name" value="PRTase-like"/>
</dbReference>
<comment type="pathway">
    <text evidence="3 15">Purine metabolism; IMP biosynthesis via salvage pathway; IMP from hypoxanthine: step 1/1.</text>
</comment>
<evidence type="ECO:0000256" key="9">
    <source>
        <dbReference type="ARBA" id="ARBA00022723"/>
    </source>
</evidence>
<dbReference type="GO" id="GO:0046100">
    <property type="term" value="P:hypoxanthine metabolic process"/>
    <property type="evidence" value="ECO:0007669"/>
    <property type="project" value="TreeGrafter"/>
</dbReference>
<dbReference type="EMBL" id="JAENIJ010000007">
    <property type="protein sequence ID" value="MBK1882051.1"/>
    <property type="molecule type" value="Genomic_DNA"/>
</dbReference>
<feature type="domain" description="Phosphoribosyltransferase" evidence="16">
    <location>
        <begin position="15"/>
        <end position="159"/>
    </location>
</feature>
<evidence type="ECO:0000256" key="1">
    <source>
        <dbReference type="ARBA" id="ARBA00001946"/>
    </source>
</evidence>
<evidence type="ECO:0000256" key="13">
    <source>
        <dbReference type="ARBA" id="ARBA00048811"/>
    </source>
</evidence>
<keyword evidence="9 15" id="KW-0479">Metal-binding</keyword>
<name>A0A934VQF5_9BACT</name>
<dbReference type="InterPro" id="IPR005904">
    <property type="entry name" value="Hxn_phspho_trans"/>
</dbReference>
<dbReference type="InterPro" id="IPR000836">
    <property type="entry name" value="PRTase_dom"/>
</dbReference>
<evidence type="ECO:0000256" key="6">
    <source>
        <dbReference type="ARBA" id="ARBA00022490"/>
    </source>
</evidence>
<evidence type="ECO:0000256" key="7">
    <source>
        <dbReference type="ARBA" id="ARBA00022676"/>
    </source>
</evidence>
<protein>
    <recommendedName>
        <fullName evidence="5 15">Hypoxanthine phosphoribosyltransferase</fullName>
        <ecNumber evidence="5 15">2.4.2.8</ecNumber>
    </recommendedName>
</protein>
<dbReference type="RefSeq" id="WP_200268807.1">
    <property type="nucleotide sequence ID" value="NZ_JAENIJ010000007.1"/>
</dbReference>
<organism evidence="17 18">
    <name type="scientific">Luteolibacter pohnpeiensis</name>
    <dbReference type="NCBI Taxonomy" id="454153"/>
    <lineage>
        <taxon>Bacteria</taxon>
        <taxon>Pseudomonadati</taxon>
        <taxon>Verrucomicrobiota</taxon>
        <taxon>Verrucomicrobiia</taxon>
        <taxon>Verrucomicrobiales</taxon>
        <taxon>Verrucomicrobiaceae</taxon>
        <taxon>Luteolibacter</taxon>
    </lineage>
</organism>
<comment type="similarity">
    <text evidence="4 15">Belongs to the purine/pyrimidine phosphoribosyltransferase family.</text>
</comment>
<dbReference type="Gene3D" id="3.40.50.2020">
    <property type="match status" value="1"/>
</dbReference>
<dbReference type="Proteomes" id="UP000603141">
    <property type="component" value="Unassembled WGS sequence"/>
</dbReference>
<dbReference type="Pfam" id="PF00156">
    <property type="entry name" value="Pribosyltran"/>
    <property type="match status" value="1"/>
</dbReference>
<accession>A0A934VQF5</accession>
<dbReference type="GO" id="GO:0000287">
    <property type="term" value="F:magnesium ion binding"/>
    <property type="evidence" value="ECO:0007669"/>
    <property type="project" value="TreeGrafter"/>
</dbReference>
<dbReference type="SUPFAM" id="SSF53271">
    <property type="entry name" value="PRTase-like"/>
    <property type="match status" value="1"/>
</dbReference>
<dbReference type="AlphaFoldDB" id="A0A934VQF5"/>
<dbReference type="GO" id="GO:0032263">
    <property type="term" value="P:GMP salvage"/>
    <property type="evidence" value="ECO:0007669"/>
    <property type="project" value="TreeGrafter"/>
</dbReference>
<proteinExistence type="inferred from homology"/>
<comment type="subcellular location">
    <subcellularLocation>
        <location evidence="2 15">Cytoplasm</location>
    </subcellularLocation>
</comment>
<evidence type="ECO:0000256" key="2">
    <source>
        <dbReference type="ARBA" id="ARBA00004496"/>
    </source>
</evidence>
<keyword evidence="7 15" id="KW-0328">Glycosyltransferase</keyword>
<dbReference type="PANTHER" id="PTHR43340">
    <property type="entry name" value="HYPOXANTHINE-GUANINE PHOSPHORIBOSYLTRANSFERASE"/>
    <property type="match status" value="1"/>
</dbReference>
<gene>
    <name evidence="17" type="primary">hpt</name>
    <name evidence="17" type="ORF">JIN85_06470</name>
</gene>
<evidence type="ECO:0000256" key="10">
    <source>
        <dbReference type="ARBA" id="ARBA00022726"/>
    </source>
</evidence>
<dbReference type="InterPro" id="IPR050408">
    <property type="entry name" value="HGPRT"/>
</dbReference>
<dbReference type="GO" id="GO:0004422">
    <property type="term" value="F:hypoxanthine phosphoribosyltransferase activity"/>
    <property type="evidence" value="ECO:0007669"/>
    <property type="project" value="InterPro"/>
</dbReference>
<keyword evidence="12 15" id="KW-0460">Magnesium</keyword>
<evidence type="ECO:0000256" key="11">
    <source>
        <dbReference type="ARBA" id="ARBA00022741"/>
    </source>
</evidence>
<dbReference type="GO" id="GO:0006166">
    <property type="term" value="P:purine ribonucleoside salvage"/>
    <property type="evidence" value="ECO:0007669"/>
    <property type="project" value="UniProtKB-KW"/>
</dbReference>